<keyword evidence="1" id="KW-0805">Transcription regulation</keyword>
<sequence>MRNPPVERVCVVEMNLPGLNVTIEDARFGREMELAPARHDVVAFNLSRTPVDIHACYISRRARSPYRRFGSVSYVPAGIGLHMFGKEAGASMLMCRFEQHGQNGTFANAGPSDVARLEKCTDIRNRDIVRALERIAEETLNPGLGSETLIAGIAATLAVDLLRLAQGDEDGLSANEQLRRLEAYCAQNIAGRPSLTEAADLCGVTARQLALALKQASGLGFSQFVAGMRLRQARQMLRETGLPIKEISYRCGFSHVSSFTSAFREAEGRTPHRYRLNSQH</sequence>
<dbReference type="RefSeq" id="WP_021688796.1">
    <property type="nucleotide sequence ID" value="NZ_BASZ01000001.1"/>
</dbReference>
<dbReference type="GO" id="GO:0003700">
    <property type="term" value="F:DNA-binding transcription factor activity"/>
    <property type="evidence" value="ECO:0007669"/>
    <property type="project" value="InterPro"/>
</dbReference>
<dbReference type="GO" id="GO:0043565">
    <property type="term" value="F:sequence-specific DNA binding"/>
    <property type="evidence" value="ECO:0007669"/>
    <property type="project" value="InterPro"/>
</dbReference>
<evidence type="ECO:0000256" key="3">
    <source>
        <dbReference type="ARBA" id="ARBA00023163"/>
    </source>
</evidence>
<dbReference type="AlphaFoldDB" id="U2ZRA9"/>
<dbReference type="Proteomes" id="UP000016568">
    <property type="component" value="Unassembled WGS sequence"/>
</dbReference>
<dbReference type="InterPro" id="IPR009057">
    <property type="entry name" value="Homeodomain-like_sf"/>
</dbReference>
<dbReference type="PANTHER" id="PTHR46796:SF6">
    <property type="entry name" value="ARAC SUBFAMILY"/>
    <property type="match status" value="1"/>
</dbReference>
<organism evidence="5 6">
    <name type="scientific">Caenibius tardaugens NBRC 16725</name>
    <dbReference type="NCBI Taxonomy" id="1219035"/>
    <lineage>
        <taxon>Bacteria</taxon>
        <taxon>Pseudomonadati</taxon>
        <taxon>Pseudomonadota</taxon>
        <taxon>Alphaproteobacteria</taxon>
        <taxon>Sphingomonadales</taxon>
        <taxon>Erythrobacteraceae</taxon>
        <taxon>Caenibius</taxon>
    </lineage>
</organism>
<name>U2ZRA9_9SPHN</name>
<protein>
    <recommendedName>
        <fullName evidence="4">HTH araC/xylS-type domain-containing protein</fullName>
    </recommendedName>
</protein>
<evidence type="ECO:0000256" key="2">
    <source>
        <dbReference type="ARBA" id="ARBA00023125"/>
    </source>
</evidence>
<gene>
    <name evidence="5" type="ORF">NT2_01_06630</name>
</gene>
<evidence type="ECO:0000313" key="6">
    <source>
        <dbReference type="Proteomes" id="UP000016568"/>
    </source>
</evidence>
<dbReference type="Gene3D" id="1.10.10.60">
    <property type="entry name" value="Homeodomain-like"/>
    <property type="match status" value="1"/>
</dbReference>
<reference evidence="5 6" key="1">
    <citation type="submission" date="2013-09" db="EMBL/GenBank/DDBJ databases">
        <title>Whole genome shotgun sequence of Novosphingobium tardaugens NBRC 16725.</title>
        <authorList>
            <person name="Isaki S."/>
            <person name="Hosoyama A."/>
            <person name="Tsuchikane K."/>
            <person name="Katsumata H."/>
            <person name="Ando Y."/>
            <person name="Yamazaki S."/>
            <person name="Fujita N."/>
        </authorList>
    </citation>
    <scope>NUCLEOTIDE SEQUENCE [LARGE SCALE GENOMIC DNA]</scope>
    <source>
        <strain evidence="5 6">NBRC 16725</strain>
    </source>
</reference>
<accession>U2ZRA9</accession>
<dbReference type="SMART" id="SM00342">
    <property type="entry name" value="HTH_ARAC"/>
    <property type="match status" value="1"/>
</dbReference>
<evidence type="ECO:0000313" key="5">
    <source>
        <dbReference type="EMBL" id="GAD47889.1"/>
    </source>
</evidence>
<dbReference type="PANTHER" id="PTHR46796">
    <property type="entry name" value="HTH-TYPE TRANSCRIPTIONAL ACTIVATOR RHAS-RELATED"/>
    <property type="match status" value="1"/>
</dbReference>
<dbReference type="eggNOG" id="COG2207">
    <property type="taxonomic scope" value="Bacteria"/>
</dbReference>
<dbReference type="InterPro" id="IPR020449">
    <property type="entry name" value="Tscrpt_reg_AraC-type_HTH"/>
</dbReference>
<keyword evidence="2" id="KW-0238">DNA-binding</keyword>
<dbReference type="InterPro" id="IPR018060">
    <property type="entry name" value="HTH_AraC"/>
</dbReference>
<dbReference type="EMBL" id="BASZ01000001">
    <property type="protein sequence ID" value="GAD47889.1"/>
    <property type="molecule type" value="Genomic_DNA"/>
</dbReference>
<feature type="domain" description="HTH araC/xylS-type" evidence="4">
    <location>
        <begin position="179"/>
        <end position="277"/>
    </location>
</feature>
<evidence type="ECO:0000259" key="4">
    <source>
        <dbReference type="PROSITE" id="PS01124"/>
    </source>
</evidence>
<comment type="caution">
    <text evidence="5">The sequence shown here is derived from an EMBL/GenBank/DDBJ whole genome shotgun (WGS) entry which is preliminary data.</text>
</comment>
<dbReference type="PROSITE" id="PS00041">
    <property type="entry name" value="HTH_ARAC_FAMILY_1"/>
    <property type="match status" value="1"/>
</dbReference>
<keyword evidence="6" id="KW-1185">Reference proteome</keyword>
<dbReference type="PRINTS" id="PR00032">
    <property type="entry name" value="HTHARAC"/>
</dbReference>
<proteinExistence type="predicted"/>
<dbReference type="KEGG" id="ntd:EGO55_13825"/>
<dbReference type="InterPro" id="IPR050204">
    <property type="entry name" value="AraC_XylS_family_regulators"/>
</dbReference>
<dbReference type="Pfam" id="PF12833">
    <property type="entry name" value="HTH_18"/>
    <property type="match status" value="1"/>
</dbReference>
<keyword evidence="3" id="KW-0804">Transcription</keyword>
<evidence type="ECO:0000256" key="1">
    <source>
        <dbReference type="ARBA" id="ARBA00023015"/>
    </source>
</evidence>
<dbReference type="PROSITE" id="PS01124">
    <property type="entry name" value="HTH_ARAC_FAMILY_2"/>
    <property type="match status" value="1"/>
</dbReference>
<dbReference type="InterPro" id="IPR018062">
    <property type="entry name" value="HTH_AraC-typ_CS"/>
</dbReference>
<dbReference type="SUPFAM" id="SSF46689">
    <property type="entry name" value="Homeodomain-like"/>
    <property type="match status" value="1"/>
</dbReference>